<feature type="transmembrane region" description="Helical" evidence="1">
    <location>
        <begin position="161"/>
        <end position="181"/>
    </location>
</feature>
<feature type="transmembrane region" description="Helical" evidence="1">
    <location>
        <begin position="26"/>
        <end position="46"/>
    </location>
</feature>
<dbReference type="PANTHER" id="PTHR40031">
    <property type="entry name" value="HYPOTHETICAL MEMBRANE SPANNING PROTEIN"/>
    <property type="match status" value="1"/>
</dbReference>
<keyword evidence="2" id="KW-0378">Hydrolase</keyword>
<dbReference type="RefSeq" id="WP_148544933.1">
    <property type="nucleotide sequence ID" value="NZ_VSDQ01000718.1"/>
</dbReference>
<keyword evidence="1" id="KW-0472">Membrane</keyword>
<dbReference type="Proteomes" id="UP000323930">
    <property type="component" value="Unassembled WGS sequence"/>
</dbReference>
<name>A0A5D0HPF3_9FLAO</name>
<dbReference type="InterPro" id="IPR053170">
    <property type="entry name" value="Transcription_regulator"/>
</dbReference>
<gene>
    <name evidence="2" type="ORF">FUA24_20580</name>
</gene>
<dbReference type="OrthoDB" id="9781927at2"/>
<sequence>MDSLTQIVLGAAVGEAALGKKIGNKALLYGAIGGTIPDLDVLLGFFTDTITTVELHRGFSHSIVFCVLMSPILGWLVNSIERKHHLGWQPWAKLFFWCLLTHPLLDAFTTWGTQLFWPFKIKLAFNAIFVIDPLYTVPFLTCCIAVLFCKRNSKLRRRLNTIGLTLSTSYLLVALVLKFVAHKKIENELRDQGIAYTAISTRPAPLNTVLWNANIDTKEDYLITDYSFFDTQPLTFTKYPKGRASSDSLTNYPNVQRLIAISEGWYIIEQKDGEWYFNDLRFGLIPKKDGSSFFTFSYQLKEKDGSIEATEVPKTGRDATFLMNILWERIKGN</sequence>
<dbReference type="Pfam" id="PF04307">
    <property type="entry name" value="YdjM"/>
    <property type="match status" value="1"/>
</dbReference>
<evidence type="ECO:0000256" key="1">
    <source>
        <dbReference type="SAM" id="Phobius"/>
    </source>
</evidence>
<feature type="transmembrane region" description="Helical" evidence="1">
    <location>
        <begin position="58"/>
        <end position="78"/>
    </location>
</feature>
<feature type="transmembrane region" description="Helical" evidence="1">
    <location>
        <begin position="90"/>
        <end position="111"/>
    </location>
</feature>
<dbReference type="InterPro" id="IPR007404">
    <property type="entry name" value="YdjM-like"/>
</dbReference>
<protein>
    <submittedName>
        <fullName evidence="2">Metal-dependent hydrolase</fullName>
    </submittedName>
</protein>
<organism evidence="2 3">
    <name type="scientific">Seonamhaeicola marinus</name>
    <dbReference type="NCBI Taxonomy" id="1912246"/>
    <lineage>
        <taxon>Bacteria</taxon>
        <taxon>Pseudomonadati</taxon>
        <taxon>Bacteroidota</taxon>
        <taxon>Flavobacteriia</taxon>
        <taxon>Flavobacteriales</taxon>
        <taxon>Flavobacteriaceae</taxon>
    </lineage>
</organism>
<comment type="caution">
    <text evidence="2">The sequence shown here is derived from an EMBL/GenBank/DDBJ whole genome shotgun (WGS) entry which is preliminary data.</text>
</comment>
<dbReference type="EMBL" id="VSDQ01000718">
    <property type="protein sequence ID" value="TYA71947.1"/>
    <property type="molecule type" value="Genomic_DNA"/>
</dbReference>
<keyword evidence="1" id="KW-1133">Transmembrane helix</keyword>
<reference evidence="2 3" key="1">
    <citation type="submission" date="2019-08" db="EMBL/GenBank/DDBJ databases">
        <title>Seonamhaeicola sediminis sp. nov., isolated from marine sediment.</title>
        <authorList>
            <person name="Cao W.R."/>
        </authorList>
    </citation>
    <scope>NUCLEOTIDE SEQUENCE [LARGE SCALE GENOMIC DNA]</scope>
    <source>
        <strain evidence="2 3">B011</strain>
    </source>
</reference>
<evidence type="ECO:0000313" key="2">
    <source>
        <dbReference type="EMBL" id="TYA71947.1"/>
    </source>
</evidence>
<dbReference type="PANTHER" id="PTHR40031:SF1">
    <property type="entry name" value="MEMBRANE-BOUND METAL-DEPENDENT HYDROLASE"/>
    <property type="match status" value="1"/>
</dbReference>
<keyword evidence="1" id="KW-0812">Transmembrane</keyword>
<dbReference type="GO" id="GO:0016787">
    <property type="term" value="F:hydrolase activity"/>
    <property type="evidence" value="ECO:0007669"/>
    <property type="project" value="UniProtKB-KW"/>
</dbReference>
<keyword evidence="3" id="KW-1185">Reference proteome</keyword>
<proteinExistence type="predicted"/>
<feature type="transmembrane region" description="Helical" evidence="1">
    <location>
        <begin position="123"/>
        <end position="149"/>
    </location>
</feature>
<evidence type="ECO:0000313" key="3">
    <source>
        <dbReference type="Proteomes" id="UP000323930"/>
    </source>
</evidence>
<dbReference type="AlphaFoldDB" id="A0A5D0HPF3"/>
<accession>A0A5D0HPF3</accession>